<dbReference type="RefSeq" id="WP_183972757.1">
    <property type="nucleotide sequence ID" value="NZ_JACHEB010000001.1"/>
</dbReference>
<organism evidence="2 3">
    <name type="scientific">Tunturiibacter gelidiferens</name>
    <dbReference type="NCBI Taxonomy" id="3069689"/>
    <lineage>
        <taxon>Bacteria</taxon>
        <taxon>Pseudomonadati</taxon>
        <taxon>Acidobacteriota</taxon>
        <taxon>Terriglobia</taxon>
        <taxon>Terriglobales</taxon>
        <taxon>Acidobacteriaceae</taxon>
        <taxon>Tunturiibacter</taxon>
    </lineage>
</organism>
<proteinExistence type="predicted"/>
<feature type="chain" id="PRO_5040849700" evidence="1">
    <location>
        <begin position="29"/>
        <end position="427"/>
    </location>
</feature>
<gene>
    <name evidence="2" type="ORF">HDF14_000242</name>
</gene>
<accession>A0A9X0U1U9</accession>
<dbReference type="EMBL" id="JACHEB010000001">
    <property type="protein sequence ID" value="MBB5326648.1"/>
    <property type="molecule type" value="Genomic_DNA"/>
</dbReference>
<evidence type="ECO:0000256" key="1">
    <source>
        <dbReference type="SAM" id="SignalP"/>
    </source>
</evidence>
<keyword evidence="1" id="KW-0732">Signal</keyword>
<evidence type="ECO:0000313" key="2">
    <source>
        <dbReference type="EMBL" id="MBB5326648.1"/>
    </source>
</evidence>
<comment type="caution">
    <text evidence="2">The sequence shown here is derived from an EMBL/GenBank/DDBJ whole genome shotgun (WGS) entry which is preliminary data.</text>
</comment>
<name>A0A9X0U1U9_9BACT</name>
<protein>
    <submittedName>
        <fullName evidence="2">HAF family extracellular repeat protein</fullName>
    </submittedName>
</protein>
<keyword evidence="3" id="KW-1185">Reference proteome</keyword>
<dbReference type="AlphaFoldDB" id="A0A9X0U1U9"/>
<sequence>MSISRQLRNFWMSGVATIVLGSFSNAFAQQSYKMTDLGNNKNKNNFAMVMGLNNLGWAENMDGIVNPPETSTSTTIASGRAVISIYGFNIDLGTLGKPDANSWIDYGGINDLGEAVGYSETAETDPNGEDLCGFGTHLECVPFLWREGHMSALPTLGGINGWANAINNREQIVGFAEDGALDSTCGDTVKNNRIVLPALWERGKVEALPLARNSDVDGFANGINNRGQAVGYSGNCNEAHAVVWKDKTVFPLKDYGVFSSAYAMNNSGQIVGQIGSAEGYFAAVWPQGADGEVKSLKLLPGDSAAFATGINNRGQVVGSTFDSNGDWSHGFIWQDDVIIDLNTVIPDDSNLLIIAASNINELGQISGMATVQNGPHKGEIHAFLLTPADIRIGASMADYARTHPHSALPANACNHSSQRFGPARLQR</sequence>
<reference evidence="2 3" key="1">
    <citation type="submission" date="2020-08" db="EMBL/GenBank/DDBJ databases">
        <title>Genomic Encyclopedia of Type Strains, Phase IV (KMG-V): Genome sequencing to study the core and pangenomes of soil and plant-associated prokaryotes.</title>
        <authorList>
            <person name="Whitman W."/>
        </authorList>
    </citation>
    <scope>NUCLEOTIDE SEQUENCE [LARGE SCALE GENOMIC DNA]</scope>
    <source>
        <strain evidence="2 3">X5P2</strain>
    </source>
</reference>
<dbReference type="Proteomes" id="UP000535182">
    <property type="component" value="Unassembled WGS sequence"/>
</dbReference>
<dbReference type="InterPro" id="IPR014262">
    <property type="entry name" value="HAF_rpt"/>
</dbReference>
<feature type="signal peptide" evidence="1">
    <location>
        <begin position="1"/>
        <end position="28"/>
    </location>
</feature>
<evidence type="ECO:0000313" key="3">
    <source>
        <dbReference type="Proteomes" id="UP000535182"/>
    </source>
</evidence>
<dbReference type="NCBIfam" id="TIGR02913">
    <property type="entry name" value="HAF_rpt"/>
    <property type="match status" value="1"/>
</dbReference>